<feature type="region of interest" description="Disordered" evidence="1">
    <location>
        <begin position="924"/>
        <end position="944"/>
    </location>
</feature>
<feature type="compositionally biased region" description="Low complexity" evidence="1">
    <location>
        <begin position="12"/>
        <end position="29"/>
    </location>
</feature>
<dbReference type="GO" id="GO:0005975">
    <property type="term" value="P:carbohydrate metabolic process"/>
    <property type="evidence" value="ECO:0007669"/>
    <property type="project" value="UniProtKB-ARBA"/>
</dbReference>
<dbReference type="RefSeq" id="WP_143017987.1">
    <property type="nucleotide sequence ID" value="NZ_FNJN01000008.1"/>
</dbReference>
<evidence type="ECO:0000256" key="1">
    <source>
        <dbReference type="SAM" id="MobiDB-lite"/>
    </source>
</evidence>
<sequence length="2529" mass="256117">MKLASNVVTSAQTTSEQSPSSDESPSQETGSGGGAGGGGTSAITSGTLDIIGNGAVIDGGGTMRLLWAASDHWALSISDLTLRGGFDTYTGGALIAAMTSTTLTRTVFRGNQGGFSAGAVFARDLTVDSSTFLDNTLSLGSEGSRGAAIYTTGATTIVNSTFGRNKITDQWDKTRNQGADVWADAGMTVVNSTFVDFDGGSLGSPSTSTDGGAVPTSTVRNSLFSTNAIDTPALACSGRLSGDHNAHAQGDGSCPGSPTVNRGQSYFGAFDETGAVPVYPLGGAQLNVVAGTGIDCPSLDARGGHRPAQGCDLGAMQFDGSTVLSASAEPDADVRGSATFRATVRAITPSTAQGTVTFTVDGATYGPIPLTQASIPNGITDTAVVQVPGLKGGASYDYSAVFTGSSPYTDSTSITQTLTIAGDVVAVSLACAPEAPLAACSGSDWTLEDAAALTAVVSVADDQPGTVVLSSDAAGKTVVAGPVAVAEGAASFLLSAETIGVGRHALWAVYTRDDASGGGATASPQTLLIRSAATVTLAFPAATAVYGDPVGAAATVTVSGQGPIPTGTVSVGGYTATLDAQGRAVVPGVRYGWGTDSFTATYFGDEVYGRAASESVGLHLTAAETTTAFDSSSPSSVTAGLPFTTTVVVDTLSPSTATPSGALTLLSDGVAVTAAKIGVVTASDARAVYTVVVPGDALAVGDHVLTAAFSSASGFSASVSAAHPVRVLSTATTTALQASSTAVHWEDSVSFTATVTTGGDARIPTGSVEFVRGSSVLGSVALAACATGSGCATATFTAPAGSLGVGGGAVTARYVGSPVFAGSASNAIDVTVARATPTLTVDAPGSIAYSAGASVEVTLAASGLSPETAIVTLRAVSADGATTSLGSLSLASGAARVRVGGALLPGAYTLVADFGGDEQFDPASTSRSLSVTAAPTSTTLDTDESRTLPWNSDLGVGVSVKNAAGDDRPDGVVIVTLTNIEVGRVALSSADDTGVAGERHVVVPVTFGAQIPSLAYSGALTASFEPTGPFGGSSARDATGSLAAQKITLTPRETQAAVTATAQLGGFVEAVATVSVPGSPAGFVARGAVRFVLTGPDGRDIGDETATLENGVAKLSSTRLGGIRTTSLGWYTVSVTYLGQPWDDRYVAPPGGSYAFDQAQLFAGAPTFALTAPAAVQVGSTLSVPVTMSGRVTPSGTIRIRSADNLLGDLGTTVPLENGSATATFPLPSALRNMDADYRFVIDYSGDDANTRSTSQEFTVRVTRVPTRVVLAPADQRPGATAVFSDTVTSYQVTVDAAGLQPTGFIQLTRNGKPFATGAVTATGTVRVSARTFAASSGTVEARFLPDEDRFAPSSAEIAQDWVAAPVVVTLDPGQPQAGRMSPVTVSVRYAHEANPLLLGDTLPTHAPQGSVVVNDGRGATCTAFVGPRDGDGDRTASGACDLAFGEGGYRVLTANYLGADNYAPGSGSAFVEFDRSEPTVSLAVGQNERWGGLTTVPVSWSVAGPRAAGDLGTIEIRRGDTVVCTAAVLSGTCQVTLPAYQRTTDDALFTLEYSGTTAWKPATVTRQGRIVACVPFAAPSSSPAGSANIELVTAPDCGGGAGYFESTPVFVRVTPGEKYDVDDVAVNGVSLGATTGQFVDPPVSIAGPNALRPMTVTATTSVRCVPVILSVQNYDGAVLPVDALRYDVRGKCGYTVKRTGDRVETTAAWDSDLTVSIDRSKLRSREQFVGWGDGAQLISGDGVRADSITVKVTPDTAFVSAAVGPKCYALPEIAQPIGGTITIDTPSNCYDRVTGTSAYRFGTTVVGTLKDAGAGAKTYFASWAGSTDRYSPISESTAPLGSRRFSFSVGDRPFTVGATYGTCVSLSTSMVGDLYRDAKVDIQTPGNCPAVGGTASSPWYLSGTAVTMEATGGSSGLTFLGWAGLPVKGSANAIAKVTAVLTQDTSAVAAYGKWQNCKRIDLSSQPAGALDVSLDFGPQGNPCDVPYKGVNARFYDQGTASGQELTVNATPISEAAKGATIVWASRSNTFTDVGNGPTAKEDRPSVNMWQEGSSLSQKFHGDSTVVARACEFASISARILSPSGAVLPDLYATNQVKGSPIEDYISTAPADCGVGGNPRYTRGGYAWLAGTDLQLRAAVDPEAFNVVSWEGDASGSGASPDAPVVLSGAGRTADGDYVHKRVTATLQAKCYTLSLPHDTQRLTVMTPPNCPGEEQTLPWLDDSMGPVAFTMTHPTTYRYLGGTDVVVRATTGGDPRFRHWTSGADSTSSEDGEYAGVHMSSDKTLVAYYSSTSISEDFKDFGDSFVMTMSTTAKVMTGFATAAAGAYVRSLTSVVGIAGVALSATADALTALNVSGKAVDGIRSAGQTINSVVDMLAAPFDCLTAYSAGGDDNMLFAMQSFIGGGIALGAGYGTQTKTVFGTSTRFTKMVNSVESALIAAEPALAGVSATGLAIKATVAASQAKAKAAKGGQTAAGVWTDKAGTNAFAACMQKKMAAGLDTLAYAVTFGDYTPSSDASWLKGLAPRTG</sequence>
<dbReference type="Proteomes" id="UP000186456">
    <property type="component" value="Unassembled WGS sequence"/>
</dbReference>
<evidence type="ECO:0000313" key="4">
    <source>
        <dbReference type="Proteomes" id="UP000186456"/>
    </source>
</evidence>
<feature type="domain" description="Bacterial Ig-like" evidence="2">
    <location>
        <begin position="736"/>
        <end position="833"/>
    </location>
</feature>
<reference evidence="3 4" key="1">
    <citation type="submission" date="2016-10" db="EMBL/GenBank/DDBJ databases">
        <authorList>
            <person name="de Groot N.N."/>
        </authorList>
    </citation>
    <scope>NUCLEOTIDE SEQUENCE [LARGE SCALE GENOMIC DNA]</scope>
    <source>
        <strain evidence="3 4">StLB037</strain>
    </source>
</reference>
<feature type="compositionally biased region" description="Polar residues" evidence="1">
    <location>
        <begin position="1"/>
        <end position="11"/>
    </location>
</feature>
<accession>A0A1H0S7C6</accession>
<dbReference type="InterPro" id="IPR032109">
    <property type="entry name" value="Big_3_5"/>
</dbReference>
<organism evidence="3 4">
    <name type="scientific">Microbacterium testaceum (strain StLB037)</name>
    <dbReference type="NCBI Taxonomy" id="979556"/>
    <lineage>
        <taxon>Bacteria</taxon>
        <taxon>Bacillati</taxon>
        <taxon>Actinomycetota</taxon>
        <taxon>Actinomycetes</taxon>
        <taxon>Micrococcales</taxon>
        <taxon>Microbacteriaceae</taxon>
        <taxon>Microbacterium</taxon>
    </lineage>
</organism>
<dbReference type="Gene3D" id="2.60.40.10">
    <property type="entry name" value="Immunoglobulins"/>
    <property type="match status" value="5"/>
</dbReference>
<evidence type="ECO:0000313" key="3">
    <source>
        <dbReference type="EMBL" id="SDP37721.1"/>
    </source>
</evidence>
<dbReference type="InterPro" id="IPR013783">
    <property type="entry name" value="Ig-like_fold"/>
</dbReference>
<dbReference type="InterPro" id="IPR011050">
    <property type="entry name" value="Pectin_lyase_fold/virulence"/>
</dbReference>
<dbReference type="Pfam" id="PF16640">
    <property type="entry name" value="Big_3_5"/>
    <property type="match status" value="1"/>
</dbReference>
<name>A0A1H0S7C6_MICTS</name>
<protein>
    <submittedName>
        <fullName evidence="3">Ig-like domain (Group 3)</fullName>
    </submittedName>
</protein>
<feature type="region of interest" description="Disordered" evidence="1">
    <location>
        <begin position="1"/>
        <end position="39"/>
    </location>
</feature>
<dbReference type="SUPFAM" id="SSF51126">
    <property type="entry name" value="Pectin lyase-like"/>
    <property type="match status" value="1"/>
</dbReference>
<evidence type="ECO:0000259" key="2">
    <source>
        <dbReference type="Pfam" id="PF16640"/>
    </source>
</evidence>
<gene>
    <name evidence="3" type="ORF">SAMN04487788_3261</name>
</gene>
<dbReference type="EMBL" id="FNJN01000008">
    <property type="protein sequence ID" value="SDP37721.1"/>
    <property type="molecule type" value="Genomic_DNA"/>
</dbReference>
<feature type="compositionally biased region" description="Polar residues" evidence="1">
    <location>
        <begin position="924"/>
        <end position="940"/>
    </location>
</feature>
<feature type="compositionally biased region" description="Gly residues" evidence="1">
    <location>
        <begin position="30"/>
        <end position="39"/>
    </location>
</feature>
<proteinExistence type="predicted"/>